<evidence type="ECO:0000313" key="4">
    <source>
        <dbReference type="EMBL" id="CAB4754701.1"/>
    </source>
</evidence>
<dbReference type="EMBL" id="CAEZWH010000004">
    <property type="protein sequence ID" value="CAB4643348.1"/>
    <property type="molecule type" value="Genomic_DNA"/>
</dbReference>
<reference evidence="5" key="1">
    <citation type="submission" date="2020-05" db="EMBL/GenBank/DDBJ databases">
        <authorList>
            <person name="Chiriac C."/>
            <person name="Salcher M."/>
            <person name="Ghai R."/>
            <person name="Kavagutti S V."/>
        </authorList>
    </citation>
    <scope>NUCLEOTIDE SEQUENCE</scope>
</reference>
<evidence type="ECO:0000259" key="1">
    <source>
        <dbReference type="PROSITE" id="PS50206"/>
    </source>
</evidence>
<evidence type="ECO:0000313" key="3">
    <source>
        <dbReference type="EMBL" id="CAB4652603.1"/>
    </source>
</evidence>
<gene>
    <name evidence="3" type="ORF">UFOPK2166_00906</name>
    <name evidence="2" type="ORF">UFOPK2195_00059</name>
    <name evidence="4" type="ORF">UFOPK2872_00158</name>
    <name evidence="5" type="ORF">UFOPK4000_00714</name>
</gene>
<dbReference type="Gene3D" id="3.40.250.10">
    <property type="entry name" value="Rhodanese-like domain"/>
    <property type="match status" value="1"/>
</dbReference>
<dbReference type="AlphaFoldDB" id="A0A6J7NCZ5"/>
<feature type="domain" description="Rhodanese" evidence="1">
    <location>
        <begin position="13"/>
        <end position="101"/>
    </location>
</feature>
<dbReference type="SUPFAM" id="SSF52821">
    <property type="entry name" value="Rhodanese/Cell cycle control phosphatase"/>
    <property type="match status" value="1"/>
</dbReference>
<dbReference type="CDD" id="cd00158">
    <property type="entry name" value="RHOD"/>
    <property type="match status" value="1"/>
</dbReference>
<dbReference type="PANTHER" id="PTHR45431">
    <property type="entry name" value="RHODANESE-LIKE DOMAIN-CONTAINING PROTEIN 15, CHLOROPLASTIC"/>
    <property type="match status" value="1"/>
</dbReference>
<organism evidence="5">
    <name type="scientific">freshwater metagenome</name>
    <dbReference type="NCBI Taxonomy" id="449393"/>
    <lineage>
        <taxon>unclassified sequences</taxon>
        <taxon>metagenomes</taxon>
        <taxon>ecological metagenomes</taxon>
    </lineage>
</organism>
<dbReference type="InterPro" id="IPR052367">
    <property type="entry name" value="Thiosulfate_ST/Rhodanese-like"/>
</dbReference>
<protein>
    <submittedName>
        <fullName evidence="5">Unannotated protein</fullName>
    </submittedName>
</protein>
<dbReference type="Pfam" id="PF00581">
    <property type="entry name" value="Rhodanese"/>
    <property type="match status" value="1"/>
</dbReference>
<dbReference type="EMBL" id="CAEZZM010000008">
    <property type="protein sequence ID" value="CAB4754701.1"/>
    <property type="molecule type" value="Genomic_DNA"/>
</dbReference>
<sequence length="105" mass="11220">MKEIEVSQLAEKIAAGYKVVDVRELNEYNEAHIPSAVHVPLQTVPDNLDAFRSEQDVFVVCQVGGRSGKACQYLIDQGVTNVVNVAGGTAGWMLLGNDVDSGTTA</sequence>
<evidence type="ECO:0000313" key="2">
    <source>
        <dbReference type="EMBL" id="CAB4643348.1"/>
    </source>
</evidence>
<dbReference type="InterPro" id="IPR001763">
    <property type="entry name" value="Rhodanese-like_dom"/>
</dbReference>
<dbReference type="EMBL" id="CAEZWB010000122">
    <property type="protein sequence ID" value="CAB4652603.1"/>
    <property type="molecule type" value="Genomic_DNA"/>
</dbReference>
<proteinExistence type="predicted"/>
<dbReference type="PROSITE" id="PS50206">
    <property type="entry name" value="RHODANESE_3"/>
    <property type="match status" value="1"/>
</dbReference>
<dbReference type="PANTHER" id="PTHR45431:SF3">
    <property type="entry name" value="RHODANESE-LIKE DOMAIN-CONTAINING PROTEIN 15, CHLOROPLASTIC"/>
    <property type="match status" value="1"/>
</dbReference>
<accession>A0A6J7NCZ5</accession>
<evidence type="ECO:0000313" key="5">
    <source>
        <dbReference type="EMBL" id="CAB4991280.1"/>
    </source>
</evidence>
<dbReference type="InterPro" id="IPR036873">
    <property type="entry name" value="Rhodanese-like_dom_sf"/>
</dbReference>
<dbReference type="SMART" id="SM00450">
    <property type="entry name" value="RHOD"/>
    <property type="match status" value="1"/>
</dbReference>
<name>A0A6J7NCZ5_9ZZZZ</name>
<dbReference type="EMBL" id="CAFBOT010000113">
    <property type="protein sequence ID" value="CAB4991280.1"/>
    <property type="molecule type" value="Genomic_DNA"/>
</dbReference>